<organism evidence="8 9">
    <name type="scientific">Paenisporosarcina cavernae</name>
    <dbReference type="NCBI Taxonomy" id="2320858"/>
    <lineage>
        <taxon>Bacteria</taxon>
        <taxon>Bacillati</taxon>
        <taxon>Bacillota</taxon>
        <taxon>Bacilli</taxon>
        <taxon>Bacillales</taxon>
        <taxon>Caryophanaceae</taxon>
        <taxon>Paenisporosarcina</taxon>
    </lineage>
</organism>
<evidence type="ECO:0000256" key="5">
    <source>
        <dbReference type="ARBA" id="ARBA00023136"/>
    </source>
</evidence>
<dbReference type="OrthoDB" id="9806522at2"/>
<evidence type="ECO:0000256" key="6">
    <source>
        <dbReference type="SAM" id="Phobius"/>
    </source>
</evidence>
<dbReference type="InterPro" id="IPR040177">
    <property type="entry name" value="SLC30A9"/>
</dbReference>
<comment type="subcellular location">
    <subcellularLocation>
        <location evidence="1">Membrane</location>
        <topology evidence="1">Multi-pass membrane protein</topology>
    </subcellularLocation>
</comment>
<dbReference type="InterPro" id="IPR027469">
    <property type="entry name" value="Cation_efflux_TMD_sf"/>
</dbReference>
<dbReference type="PANTHER" id="PTHR13414:SF9">
    <property type="entry name" value="PROTON-COUPLED ZINC ANTIPORTER SLC30A9, MITOCHONDRIAL"/>
    <property type="match status" value="1"/>
</dbReference>
<dbReference type="Gene3D" id="3.30.70.1350">
    <property type="entry name" value="Cation efflux protein, cytoplasmic domain"/>
    <property type="match status" value="1"/>
</dbReference>
<dbReference type="InterPro" id="IPR036837">
    <property type="entry name" value="Cation_efflux_CTD_sf"/>
</dbReference>
<feature type="transmembrane region" description="Helical" evidence="6">
    <location>
        <begin position="15"/>
        <end position="35"/>
    </location>
</feature>
<dbReference type="Pfam" id="PF01545">
    <property type="entry name" value="Cation_efflux"/>
    <property type="match status" value="1"/>
</dbReference>
<dbReference type="RefSeq" id="WP_119883665.1">
    <property type="nucleotide sequence ID" value="NZ_CP032418.1"/>
</dbReference>
<feature type="transmembrane region" description="Helical" evidence="6">
    <location>
        <begin position="116"/>
        <end position="135"/>
    </location>
</feature>
<dbReference type="InterPro" id="IPR002524">
    <property type="entry name" value="Cation_efflux"/>
</dbReference>
<keyword evidence="4 6" id="KW-1133">Transmembrane helix</keyword>
<evidence type="ECO:0000259" key="7">
    <source>
        <dbReference type="Pfam" id="PF01545"/>
    </source>
</evidence>
<feature type="transmembrane region" description="Helical" evidence="6">
    <location>
        <begin position="76"/>
        <end position="96"/>
    </location>
</feature>
<dbReference type="SUPFAM" id="SSF160240">
    <property type="entry name" value="Cation efflux protein cytoplasmic domain-like"/>
    <property type="match status" value="1"/>
</dbReference>
<sequence>MKEFFVLLKDGNKPSLLAAIINTVIAILKGVAFFFTGNVAMFAEMLHSFGDAANQLFVYIGSALSKKAPTKRFPNGFGRLVNLVLLFAVIIVGILAYEAIIEGWHHVIHPTESEGLWIIVGVFSLAAILEFSVLYKAGKEVLHETNTEGTGFAPIIKSFSVLSKAKPATKLVFMEDLVATSGNILALIAVFIAHYTGFLAAEGYASIIIGILMFYVVGRIFLDNARGVLGETDEQMTQHIARLVMEHEAIQDIKMLSVVKEGEFLHVEVMAEVDSTLSFAEVDDIRDHLVDLILHQPNVQDVHVSFDEDDGVMTWDTAKQNATDFKKNHPEMK</sequence>
<protein>
    <submittedName>
        <fullName evidence="8">Cation transporter</fullName>
    </submittedName>
</protein>
<feature type="domain" description="Cation efflux protein transmembrane" evidence="7">
    <location>
        <begin position="16"/>
        <end position="226"/>
    </location>
</feature>
<dbReference type="GO" id="GO:0008324">
    <property type="term" value="F:monoatomic cation transmembrane transporter activity"/>
    <property type="evidence" value="ECO:0007669"/>
    <property type="project" value="InterPro"/>
</dbReference>
<evidence type="ECO:0000313" key="8">
    <source>
        <dbReference type="EMBL" id="AYC29929.1"/>
    </source>
</evidence>
<dbReference type="NCBIfam" id="TIGR01297">
    <property type="entry name" value="CDF"/>
    <property type="match status" value="1"/>
</dbReference>
<dbReference type="GO" id="GO:0016020">
    <property type="term" value="C:membrane"/>
    <property type="evidence" value="ECO:0007669"/>
    <property type="project" value="UniProtKB-SubCell"/>
</dbReference>
<evidence type="ECO:0000313" key="9">
    <source>
        <dbReference type="Proteomes" id="UP000265725"/>
    </source>
</evidence>
<evidence type="ECO:0000256" key="3">
    <source>
        <dbReference type="ARBA" id="ARBA00022692"/>
    </source>
</evidence>
<reference evidence="9" key="1">
    <citation type="submission" date="2018-09" db="EMBL/GenBank/DDBJ databases">
        <authorList>
            <person name="Zhu H."/>
        </authorList>
    </citation>
    <scope>NUCLEOTIDE SEQUENCE [LARGE SCALE GENOMIC DNA]</scope>
    <source>
        <strain evidence="9">K2R23-3</strain>
    </source>
</reference>
<keyword evidence="2" id="KW-0813">Transport</keyword>
<dbReference type="Proteomes" id="UP000265725">
    <property type="component" value="Chromosome"/>
</dbReference>
<name>A0A385YSZ8_9BACL</name>
<feature type="transmembrane region" description="Helical" evidence="6">
    <location>
        <begin position="203"/>
        <end position="222"/>
    </location>
</feature>
<dbReference type="SUPFAM" id="SSF161111">
    <property type="entry name" value="Cation efflux protein transmembrane domain-like"/>
    <property type="match status" value="1"/>
</dbReference>
<dbReference type="PANTHER" id="PTHR13414">
    <property type="entry name" value="HUEL-CATION TRANSPORTER"/>
    <property type="match status" value="1"/>
</dbReference>
<accession>A0A385YSZ8</accession>
<dbReference type="Gene3D" id="1.20.1510.10">
    <property type="entry name" value="Cation efflux protein transmembrane domain"/>
    <property type="match status" value="1"/>
</dbReference>
<evidence type="ECO:0000256" key="2">
    <source>
        <dbReference type="ARBA" id="ARBA00022448"/>
    </source>
</evidence>
<dbReference type="GO" id="GO:0006829">
    <property type="term" value="P:zinc ion transport"/>
    <property type="evidence" value="ECO:0007669"/>
    <property type="project" value="InterPro"/>
</dbReference>
<dbReference type="KEGG" id="paek:D3873_08595"/>
<proteinExistence type="predicted"/>
<keyword evidence="9" id="KW-1185">Reference proteome</keyword>
<dbReference type="InterPro" id="IPR058533">
    <property type="entry name" value="Cation_efflux_TM"/>
</dbReference>
<gene>
    <name evidence="8" type="ORF">D3873_08595</name>
</gene>
<evidence type="ECO:0000256" key="4">
    <source>
        <dbReference type="ARBA" id="ARBA00022989"/>
    </source>
</evidence>
<dbReference type="EMBL" id="CP032418">
    <property type="protein sequence ID" value="AYC29929.1"/>
    <property type="molecule type" value="Genomic_DNA"/>
</dbReference>
<keyword evidence="5 6" id="KW-0472">Membrane</keyword>
<keyword evidence="3 6" id="KW-0812">Transmembrane</keyword>
<dbReference type="AlphaFoldDB" id="A0A385YSZ8"/>
<evidence type="ECO:0000256" key="1">
    <source>
        <dbReference type="ARBA" id="ARBA00004141"/>
    </source>
</evidence>
<feature type="transmembrane region" description="Helical" evidence="6">
    <location>
        <begin position="177"/>
        <end position="197"/>
    </location>
</feature>